<evidence type="ECO:0000313" key="2">
    <source>
        <dbReference type="EMBL" id="RIB01164.1"/>
    </source>
</evidence>
<protein>
    <recommendedName>
        <fullName evidence="4">Armadillo-type protein</fullName>
    </recommendedName>
</protein>
<evidence type="ECO:0000256" key="1">
    <source>
        <dbReference type="SAM" id="MobiDB-lite"/>
    </source>
</evidence>
<evidence type="ECO:0008006" key="4">
    <source>
        <dbReference type="Google" id="ProtNLM"/>
    </source>
</evidence>
<dbReference type="EMBL" id="QKWP01003286">
    <property type="protein sequence ID" value="RIB01164.1"/>
    <property type="molecule type" value="Genomic_DNA"/>
</dbReference>
<dbReference type="InterPro" id="IPR016024">
    <property type="entry name" value="ARM-type_fold"/>
</dbReference>
<proteinExistence type="predicted"/>
<feature type="compositionally biased region" description="Low complexity" evidence="1">
    <location>
        <begin position="7"/>
        <end position="19"/>
    </location>
</feature>
<reference evidence="2 3" key="1">
    <citation type="submission" date="2018-06" db="EMBL/GenBank/DDBJ databases">
        <title>Comparative genomics reveals the genomic features of Rhizophagus irregularis, R. cerebriforme, R. diaphanum and Gigaspora rosea, and their symbiotic lifestyle signature.</title>
        <authorList>
            <person name="Morin E."/>
            <person name="San Clemente H."/>
            <person name="Chen E.C.H."/>
            <person name="De La Providencia I."/>
            <person name="Hainaut M."/>
            <person name="Kuo A."/>
            <person name="Kohler A."/>
            <person name="Murat C."/>
            <person name="Tang N."/>
            <person name="Roy S."/>
            <person name="Loubradou J."/>
            <person name="Henrissat B."/>
            <person name="Grigoriev I.V."/>
            <person name="Corradi N."/>
            <person name="Roux C."/>
            <person name="Martin F.M."/>
        </authorList>
    </citation>
    <scope>NUCLEOTIDE SEQUENCE [LARGE SCALE GENOMIC DNA]</scope>
    <source>
        <strain evidence="2 3">DAOM 194757</strain>
    </source>
</reference>
<organism evidence="2 3">
    <name type="scientific">Gigaspora rosea</name>
    <dbReference type="NCBI Taxonomy" id="44941"/>
    <lineage>
        <taxon>Eukaryota</taxon>
        <taxon>Fungi</taxon>
        <taxon>Fungi incertae sedis</taxon>
        <taxon>Mucoromycota</taxon>
        <taxon>Glomeromycotina</taxon>
        <taxon>Glomeromycetes</taxon>
        <taxon>Diversisporales</taxon>
        <taxon>Gigasporaceae</taxon>
        <taxon>Gigaspora</taxon>
    </lineage>
</organism>
<name>A0A397TTN8_9GLOM</name>
<dbReference type="InterPro" id="IPR011989">
    <property type="entry name" value="ARM-like"/>
</dbReference>
<gene>
    <name evidence="2" type="ORF">C2G38_2231685</name>
</gene>
<dbReference type="Gene3D" id="1.25.10.10">
    <property type="entry name" value="Leucine-rich Repeat Variant"/>
    <property type="match status" value="1"/>
</dbReference>
<dbReference type="SUPFAM" id="SSF48371">
    <property type="entry name" value="ARM repeat"/>
    <property type="match status" value="1"/>
</dbReference>
<feature type="region of interest" description="Disordered" evidence="1">
    <location>
        <begin position="1"/>
        <end position="27"/>
    </location>
</feature>
<evidence type="ECO:0000313" key="3">
    <source>
        <dbReference type="Proteomes" id="UP000266673"/>
    </source>
</evidence>
<keyword evidence="3" id="KW-1185">Reference proteome</keyword>
<accession>A0A397TTN8</accession>
<comment type="caution">
    <text evidence="2">The sequence shown here is derived from an EMBL/GenBank/DDBJ whole genome shotgun (WGS) entry which is preliminary data.</text>
</comment>
<sequence length="715" mass="81756">MDESSSRRSSTQSTTTTQSRRTDLQRQHRITRALARDNQEANQVLNENIPQQLRYYFRRREINMDIQPEPMDIDEPAALEISENAARDDSNMMNMDHPNDSGLNSDGNDIETENINHNVELGHDTDSDDESIQHNDSITNEIREEIVSPRVSLPDDVRDALIAIARTKANSDQLGRLANHFLSDSNPLTNWNLALLVHKLAEIIKKESVTGGLPPEFMFSGSSDMDPLVMQSLIDSAIFSNDPADSNVITMASRCLSNLVTKLGRNAEPMIGQPINEKVVPLLCDILTEGPQTNDSEHLKAIIIALYQFSKPYRINCSRYIINRRVLPHIFGSILPFFADSDRLLPLKLLANCCQNAPRDCYNILMDEIINGDDFQCLFADYEPPYVVRRCSLVISYMTSLYPDDLNSFRIFNNENVIRLMVGNVNVFSSDENSNKPDDDLNEDECKLHIWKMFTTLTTKSPTNLARIFQHGIVKALYETLTHTPAPLIDHRVTTKSLVEKVQRDLRNAKSRLESYNLCKCIFNFILRLFPSLPRTGSRQMQQINHIHDYDDDDEDRISDILGAGIERVDMDDMSVDHEENSPVFMTEDQTKDFACLILPALIQAYYSTNISTEAKTWEIRAMIIDCVVVFILYLDNELIHDILEQAEIQDFLETVFKATYYVSNVNDSNVKHVFRQGMEVVAQCLDNWGETFEKKFAYDIMIKLIKNVTKIIKE</sequence>
<dbReference type="AlphaFoldDB" id="A0A397TTN8"/>
<dbReference type="OrthoDB" id="2372637at2759"/>
<dbReference type="Proteomes" id="UP000266673">
    <property type="component" value="Unassembled WGS sequence"/>
</dbReference>